<dbReference type="Proteomes" id="UP000651050">
    <property type="component" value="Unassembled WGS sequence"/>
</dbReference>
<evidence type="ECO:0000256" key="8">
    <source>
        <dbReference type="SAM" id="Coils"/>
    </source>
</evidence>
<name>A0A931H7Z6_9BURK</name>
<comment type="subcellular location">
    <subcellularLocation>
        <location evidence="1">Cell inner membrane</location>
        <topology evidence="1">Single-pass membrane protein</topology>
    </subcellularLocation>
</comment>
<feature type="coiled-coil region" evidence="8">
    <location>
        <begin position="11"/>
        <end position="67"/>
    </location>
</feature>
<feature type="domain" description="DUF883" evidence="10">
    <location>
        <begin position="15"/>
        <end position="62"/>
    </location>
</feature>
<dbReference type="GO" id="GO:0005886">
    <property type="term" value="C:plasma membrane"/>
    <property type="evidence" value="ECO:0007669"/>
    <property type="project" value="UniProtKB-SubCell"/>
</dbReference>
<keyword evidence="8" id="KW-0175">Coiled coil</keyword>
<evidence type="ECO:0000313" key="12">
    <source>
        <dbReference type="EMBL" id="MBG9390208.1"/>
    </source>
</evidence>
<evidence type="ECO:0000313" key="13">
    <source>
        <dbReference type="Proteomes" id="UP000651050"/>
    </source>
</evidence>
<evidence type="ECO:0000259" key="11">
    <source>
        <dbReference type="Pfam" id="PF19029"/>
    </source>
</evidence>
<dbReference type="AlphaFoldDB" id="A0A931H7Z6"/>
<evidence type="ECO:0000259" key="10">
    <source>
        <dbReference type="Pfam" id="PF05957"/>
    </source>
</evidence>
<sequence length="108" mass="11621">MNDTTHTPSLRADQERLAQDLRAVVRDAEELLRHAVGEAGQGYSQARERLERSLGTAKSEMAAIEAALLAGARDAGRTADQYVSRHPWQSVGIGAGIGLLVGMLVARR</sequence>
<gene>
    <name evidence="12" type="ORF">I5803_19415</name>
</gene>
<feature type="transmembrane region" description="Helical" evidence="9">
    <location>
        <begin position="88"/>
        <end position="106"/>
    </location>
</feature>
<organism evidence="12 13">
    <name type="scientific">Caenimonas aquaedulcis</name>
    <dbReference type="NCBI Taxonomy" id="2793270"/>
    <lineage>
        <taxon>Bacteria</taxon>
        <taxon>Pseudomonadati</taxon>
        <taxon>Pseudomonadota</taxon>
        <taxon>Betaproteobacteria</taxon>
        <taxon>Burkholderiales</taxon>
        <taxon>Comamonadaceae</taxon>
        <taxon>Caenimonas</taxon>
    </lineage>
</organism>
<keyword evidence="7 9" id="KW-0472">Membrane</keyword>
<proteinExistence type="inferred from homology"/>
<evidence type="ECO:0000256" key="6">
    <source>
        <dbReference type="ARBA" id="ARBA00022989"/>
    </source>
</evidence>
<evidence type="ECO:0000256" key="9">
    <source>
        <dbReference type="SAM" id="Phobius"/>
    </source>
</evidence>
<evidence type="ECO:0000256" key="5">
    <source>
        <dbReference type="ARBA" id="ARBA00022692"/>
    </source>
</evidence>
<dbReference type="RefSeq" id="WP_196987960.1">
    <property type="nucleotide sequence ID" value="NZ_JADWYS010000001.1"/>
</dbReference>
<dbReference type="Pfam" id="PF05957">
    <property type="entry name" value="DUF883"/>
    <property type="match status" value="1"/>
</dbReference>
<dbReference type="InterPro" id="IPR010279">
    <property type="entry name" value="YqjD/ElaB"/>
</dbReference>
<evidence type="ECO:0000256" key="1">
    <source>
        <dbReference type="ARBA" id="ARBA00004377"/>
    </source>
</evidence>
<evidence type="ECO:0000256" key="7">
    <source>
        <dbReference type="ARBA" id="ARBA00023136"/>
    </source>
</evidence>
<keyword evidence="5 9" id="KW-0812">Transmembrane</keyword>
<evidence type="ECO:0000256" key="4">
    <source>
        <dbReference type="ARBA" id="ARBA00022519"/>
    </source>
</evidence>
<dbReference type="PANTHER" id="PTHR35893">
    <property type="entry name" value="INNER MEMBRANE PROTEIN-RELATED"/>
    <property type="match status" value="1"/>
</dbReference>
<keyword evidence="13" id="KW-1185">Reference proteome</keyword>
<dbReference type="InterPro" id="IPR043605">
    <property type="entry name" value="DUF883_C"/>
</dbReference>
<keyword evidence="4" id="KW-0997">Cell inner membrane</keyword>
<dbReference type="GO" id="GO:0043022">
    <property type="term" value="F:ribosome binding"/>
    <property type="evidence" value="ECO:0007669"/>
    <property type="project" value="InterPro"/>
</dbReference>
<comment type="similarity">
    <text evidence="2">Belongs to the ElaB/YgaM/YqjD family.</text>
</comment>
<evidence type="ECO:0000256" key="3">
    <source>
        <dbReference type="ARBA" id="ARBA00022475"/>
    </source>
</evidence>
<feature type="domain" description="DUF883" evidence="11">
    <location>
        <begin position="79"/>
        <end position="108"/>
    </location>
</feature>
<protein>
    <submittedName>
        <fullName evidence="12">DUF883 domain-containing protein</fullName>
    </submittedName>
</protein>
<dbReference type="InterPro" id="IPR043604">
    <property type="entry name" value="DUF883_N"/>
</dbReference>
<evidence type="ECO:0000256" key="2">
    <source>
        <dbReference type="ARBA" id="ARBA00010423"/>
    </source>
</evidence>
<dbReference type="Pfam" id="PF19029">
    <property type="entry name" value="DUF883_C"/>
    <property type="match status" value="1"/>
</dbReference>
<accession>A0A931H7Z6</accession>
<comment type="caution">
    <text evidence="12">The sequence shown here is derived from an EMBL/GenBank/DDBJ whole genome shotgun (WGS) entry which is preliminary data.</text>
</comment>
<reference evidence="12" key="1">
    <citation type="submission" date="2020-11" db="EMBL/GenBank/DDBJ databases">
        <title>Bacterial whole genome sequence for Caenimonas sp. DR4.4.</title>
        <authorList>
            <person name="Le V."/>
            <person name="Ko S.-R."/>
            <person name="Ahn C.-Y."/>
            <person name="Oh H.-M."/>
        </authorList>
    </citation>
    <scope>NUCLEOTIDE SEQUENCE</scope>
    <source>
        <strain evidence="12">DR4.4</strain>
    </source>
</reference>
<dbReference type="EMBL" id="JADWYS010000001">
    <property type="protein sequence ID" value="MBG9390208.1"/>
    <property type="molecule type" value="Genomic_DNA"/>
</dbReference>
<keyword evidence="3" id="KW-1003">Cell membrane</keyword>
<dbReference type="PANTHER" id="PTHR35893:SF3">
    <property type="entry name" value="INNER MEMBRANE PROTEIN"/>
    <property type="match status" value="1"/>
</dbReference>
<keyword evidence="6 9" id="KW-1133">Transmembrane helix</keyword>